<keyword evidence="7" id="KW-1185">Reference proteome</keyword>
<evidence type="ECO:0000256" key="2">
    <source>
        <dbReference type="SAM" id="MobiDB-lite"/>
    </source>
</evidence>
<dbReference type="AlphaFoldDB" id="A0AAE3GDD8"/>
<evidence type="ECO:0000256" key="3">
    <source>
        <dbReference type="SAM" id="SignalP"/>
    </source>
</evidence>
<evidence type="ECO:0000313" key="7">
    <source>
        <dbReference type="Proteomes" id="UP001206128"/>
    </source>
</evidence>
<accession>A0AAE3GDD8</accession>
<proteinExistence type="predicted"/>
<reference evidence="6" key="1">
    <citation type="submission" date="2022-06" db="EMBL/GenBank/DDBJ databases">
        <title>Genomic Encyclopedia of Archaeal and Bacterial Type Strains, Phase II (KMG-II): from individual species to whole genera.</title>
        <authorList>
            <person name="Goeker M."/>
        </authorList>
    </citation>
    <scope>NUCLEOTIDE SEQUENCE</scope>
    <source>
        <strain evidence="6">DSM 43935</strain>
    </source>
</reference>
<dbReference type="InterPro" id="IPR001320">
    <property type="entry name" value="Iontro_rcpt_C"/>
</dbReference>
<dbReference type="EMBL" id="JAMTCK010000006">
    <property type="protein sequence ID" value="MCP2166156.1"/>
    <property type="molecule type" value="Genomic_DNA"/>
</dbReference>
<feature type="region of interest" description="Disordered" evidence="2">
    <location>
        <begin position="25"/>
        <end position="46"/>
    </location>
</feature>
<dbReference type="PANTHER" id="PTHR35936:SF17">
    <property type="entry name" value="ARGININE-BINDING EXTRACELLULAR PROTEIN ARTP"/>
    <property type="match status" value="1"/>
</dbReference>
<dbReference type="Proteomes" id="UP001206128">
    <property type="component" value="Unassembled WGS sequence"/>
</dbReference>
<evidence type="ECO:0000259" key="4">
    <source>
        <dbReference type="SMART" id="SM00062"/>
    </source>
</evidence>
<organism evidence="6 7">
    <name type="scientific">Goodfellowiella coeruleoviolacea</name>
    <dbReference type="NCBI Taxonomy" id="334858"/>
    <lineage>
        <taxon>Bacteria</taxon>
        <taxon>Bacillati</taxon>
        <taxon>Actinomycetota</taxon>
        <taxon>Actinomycetes</taxon>
        <taxon>Pseudonocardiales</taxon>
        <taxon>Pseudonocardiaceae</taxon>
        <taxon>Goodfellowiella</taxon>
    </lineage>
</organism>
<feature type="domain" description="Solute-binding protein family 3/N-terminal" evidence="4">
    <location>
        <begin position="71"/>
        <end position="300"/>
    </location>
</feature>
<sequence>MRRNSVLLSSAVALAAALGAAACTPMDQPSTGSSSTGSPSAGATTGAAGTAAANTAADCTKDKLTTLSPGKLTFGTDQPAYQPWYVDDDPSNGKGFESAVAYAVAEKLGYAKADVAWTRVPFTAAIQPGAKTYDADLNQFSITDERKQAVDFSTPYYEVAQVVIAPKSSPAAQVKSLAELKSVKLGAQVGTTSYTAASQLAPTQDVAVYNTNDDAKAALANNQIQALVVDLPTAFFMTSTELRDATIVGQIPATAGAATEQFGIVLDKGSPLTRCVSAAVDELRADGSLERIQQEWLTQAGNVPELK</sequence>
<comment type="caution">
    <text evidence="6">The sequence shown here is derived from an EMBL/GenBank/DDBJ whole genome shotgun (WGS) entry which is preliminary data.</text>
</comment>
<evidence type="ECO:0000256" key="1">
    <source>
        <dbReference type="ARBA" id="ARBA00022729"/>
    </source>
</evidence>
<dbReference type="Pfam" id="PF00497">
    <property type="entry name" value="SBP_bac_3"/>
    <property type="match status" value="1"/>
</dbReference>
<evidence type="ECO:0000259" key="5">
    <source>
        <dbReference type="SMART" id="SM00079"/>
    </source>
</evidence>
<name>A0AAE3GDD8_9PSEU</name>
<dbReference type="SMART" id="SM00062">
    <property type="entry name" value="PBPb"/>
    <property type="match status" value="1"/>
</dbReference>
<dbReference type="CDD" id="cd13530">
    <property type="entry name" value="PBP2_peptides_like"/>
    <property type="match status" value="1"/>
</dbReference>
<feature type="compositionally biased region" description="Low complexity" evidence="2">
    <location>
        <begin position="30"/>
        <end position="46"/>
    </location>
</feature>
<gene>
    <name evidence="6" type="ORF">LX83_003015</name>
</gene>
<feature type="domain" description="Ionotropic glutamate receptor C-terminal" evidence="5">
    <location>
        <begin position="71"/>
        <end position="299"/>
    </location>
</feature>
<evidence type="ECO:0000313" key="6">
    <source>
        <dbReference type="EMBL" id="MCP2166156.1"/>
    </source>
</evidence>
<dbReference type="PANTHER" id="PTHR35936">
    <property type="entry name" value="MEMBRANE-BOUND LYTIC MUREIN TRANSGLYCOSYLASE F"/>
    <property type="match status" value="1"/>
</dbReference>
<keyword evidence="1 3" id="KW-0732">Signal</keyword>
<dbReference type="InterPro" id="IPR001638">
    <property type="entry name" value="Solute-binding_3/MltF_N"/>
</dbReference>
<dbReference type="SUPFAM" id="SSF53850">
    <property type="entry name" value="Periplasmic binding protein-like II"/>
    <property type="match status" value="1"/>
</dbReference>
<feature type="chain" id="PRO_5042111940" evidence="3">
    <location>
        <begin position="23"/>
        <end position="307"/>
    </location>
</feature>
<dbReference type="PROSITE" id="PS51257">
    <property type="entry name" value="PROKAR_LIPOPROTEIN"/>
    <property type="match status" value="1"/>
</dbReference>
<dbReference type="Gene3D" id="3.40.190.10">
    <property type="entry name" value="Periplasmic binding protein-like II"/>
    <property type="match status" value="2"/>
</dbReference>
<feature type="signal peptide" evidence="3">
    <location>
        <begin position="1"/>
        <end position="22"/>
    </location>
</feature>
<dbReference type="SMART" id="SM00079">
    <property type="entry name" value="PBPe"/>
    <property type="match status" value="1"/>
</dbReference>
<dbReference type="GO" id="GO:0015276">
    <property type="term" value="F:ligand-gated monoatomic ion channel activity"/>
    <property type="evidence" value="ECO:0007669"/>
    <property type="project" value="InterPro"/>
</dbReference>
<protein>
    <submittedName>
        <fullName evidence="6">Amino acid ABC transporter substrate-binding protein, PAAT family</fullName>
    </submittedName>
</protein>
<dbReference type="GO" id="GO:0016020">
    <property type="term" value="C:membrane"/>
    <property type="evidence" value="ECO:0007669"/>
    <property type="project" value="InterPro"/>
</dbReference>
<dbReference type="RefSeq" id="WP_253771730.1">
    <property type="nucleotide sequence ID" value="NZ_JAMTCK010000006.1"/>
</dbReference>